<accession>A0ABZ1C4U7</accession>
<evidence type="ECO:0000256" key="6">
    <source>
        <dbReference type="ARBA" id="ARBA00022723"/>
    </source>
</evidence>
<evidence type="ECO:0000256" key="3">
    <source>
        <dbReference type="ARBA" id="ARBA00009759"/>
    </source>
</evidence>
<dbReference type="GO" id="GO:0004401">
    <property type="term" value="F:histidinol-phosphatase activity"/>
    <property type="evidence" value="ECO:0007669"/>
    <property type="project" value="UniProtKB-EC"/>
</dbReference>
<dbReference type="InterPro" id="IPR051090">
    <property type="entry name" value="Inositol_monoP_superfamily"/>
</dbReference>
<comment type="pathway">
    <text evidence="2">Amino-acid biosynthesis; L-histidine biosynthesis; L-histidine from 5-phospho-alpha-D-ribose 1-diphosphate: step 8/9.</text>
</comment>
<dbReference type="PANTHER" id="PTHR43200:SF6">
    <property type="entry name" value="3'(2'),5'-BISPHOSPHATE NUCLEOTIDASE"/>
    <property type="match status" value="1"/>
</dbReference>
<dbReference type="Pfam" id="PF00459">
    <property type="entry name" value="Inositol_P"/>
    <property type="match status" value="1"/>
</dbReference>
<dbReference type="InterPro" id="IPR011809">
    <property type="entry name" value="His_9_proposed"/>
</dbReference>
<dbReference type="InterPro" id="IPR000760">
    <property type="entry name" value="Inositol_monophosphatase-like"/>
</dbReference>
<keyword evidence="9" id="KW-0368">Histidine biosynthesis</keyword>
<evidence type="ECO:0000256" key="5">
    <source>
        <dbReference type="ARBA" id="ARBA00022605"/>
    </source>
</evidence>
<keyword evidence="5" id="KW-0028">Amino-acid biosynthesis</keyword>
<keyword evidence="7 12" id="KW-0378">Hydrolase</keyword>
<keyword evidence="6" id="KW-0479">Metal-binding</keyword>
<evidence type="ECO:0000256" key="2">
    <source>
        <dbReference type="ARBA" id="ARBA00004970"/>
    </source>
</evidence>
<dbReference type="Gene3D" id="3.30.540.10">
    <property type="entry name" value="Fructose-1,6-Bisphosphatase, subunit A, domain 1"/>
    <property type="match status" value="1"/>
</dbReference>
<organism evidence="12 13">
    <name type="scientific">Actomonas aquatica</name>
    <dbReference type="NCBI Taxonomy" id="2866162"/>
    <lineage>
        <taxon>Bacteria</taxon>
        <taxon>Pseudomonadati</taxon>
        <taxon>Verrucomicrobiota</taxon>
        <taxon>Opitutia</taxon>
        <taxon>Opitutales</taxon>
        <taxon>Opitutaceae</taxon>
        <taxon>Actomonas</taxon>
    </lineage>
</organism>
<evidence type="ECO:0000256" key="10">
    <source>
        <dbReference type="ARBA" id="ARBA00049158"/>
    </source>
</evidence>
<evidence type="ECO:0000256" key="8">
    <source>
        <dbReference type="ARBA" id="ARBA00022842"/>
    </source>
</evidence>
<dbReference type="CDD" id="cd01641">
    <property type="entry name" value="Bacterial_IMPase_like_1"/>
    <property type="match status" value="1"/>
</dbReference>
<reference evidence="12 13" key="1">
    <citation type="submission" date="2021-08" db="EMBL/GenBank/DDBJ databases">
        <authorList>
            <person name="Zhang D."/>
            <person name="Zhang A."/>
            <person name="Wang L."/>
        </authorList>
    </citation>
    <scope>NUCLEOTIDE SEQUENCE [LARGE SCALE GENOMIC DNA]</scope>
    <source>
        <strain evidence="12 13">WL0086</strain>
    </source>
</reference>
<dbReference type="RefSeq" id="WP_324726021.1">
    <property type="nucleotide sequence ID" value="NZ_CP139781.1"/>
</dbReference>
<keyword evidence="8" id="KW-0460">Magnesium</keyword>
<evidence type="ECO:0000313" key="13">
    <source>
        <dbReference type="Proteomes" id="UP000738431"/>
    </source>
</evidence>
<reference evidence="12 13" key="2">
    <citation type="submission" date="2023-12" db="EMBL/GenBank/DDBJ databases">
        <title>Description of an unclassified Opitutus bacterium of Verrucomicrobiota.</title>
        <authorList>
            <person name="Zhang D.-F."/>
        </authorList>
    </citation>
    <scope>NUCLEOTIDE SEQUENCE [LARGE SCALE GENOMIC DNA]</scope>
    <source>
        <strain evidence="12 13">WL0086</strain>
    </source>
</reference>
<evidence type="ECO:0000256" key="9">
    <source>
        <dbReference type="ARBA" id="ARBA00023102"/>
    </source>
</evidence>
<evidence type="ECO:0000256" key="1">
    <source>
        <dbReference type="ARBA" id="ARBA00001946"/>
    </source>
</evidence>
<dbReference type="EC" id="3.1.3.15" evidence="4 11"/>
<comment type="similarity">
    <text evidence="3">Belongs to the inositol monophosphatase superfamily.</text>
</comment>
<dbReference type="PRINTS" id="PR00377">
    <property type="entry name" value="IMPHPHTASES"/>
</dbReference>
<name>A0ABZ1C4U7_9BACT</name>
<dbReference type="PANTHER" id="PTHR43200">
    <property type="entry name" value="PHOSPHATASE"/>
    <property type="match status" value="1"/>
</dbReference>
<evidence type="ECO:0000256" key="11">
    <source>
        <dbReference type="NCBIfam" id="TIGR02067"/>
    </source>
</evidence>
<evidence type="ECO:0000256" key="7">
    <source>
        <dbReference type="ARBA" id="ARBA00022801"/>
    </source>
</evidence>
<comment type="cofactor">
    <cofactor evidence="1">
        <name>Mg(2+)</name>
        <dbReference type="ChEBI" id="CHEBI:18420"/>
    </cofactor>
</comment>
<dbReference type="PROSITE" id="PS00629">
    <property type="entry name" value="IMP_1"/>
    <property type="match status" value="1"/>
</dbReference>
<dbReference type="EMBL" id="CP139781">
    <property type="protein sequence ID" value="WRQ86758.1"/>
    <property type="molecule type" value="Genomic_DNA"/>
</dbReference>
<dbReference type="Gene3D" id="3.40.190.80">
    <property type="match status" value="1"/>
</dbReference>
<evidence type="ECO:0000313" key="12">
    <source>
        <dbReference type="EMBL" id="WRQ86758.1"/>
    </source>
</evidence>
<gene>
    <name evidence="12" type="primary">hisN</name>
    <name evidence="12" type="ORF">K1X11_018250</name>
</gene>
<comment type="catalytic activity">
    <reaction evidence="10">
        <text>L-histidinol phosphate + H2O = L-histidinol + phosphate</text>
        <dbReference type="Rhea" id="RHEA:14465"/>
        <dbReference type="ChEBI" id="CHEBI:15377"/>
        <dbReference type="ChEBI" id="CHEBI:43474"/>
        <dbReference type="ChEBI" id="CHEBI:57699"/>
        <dbReference type="ChEBI" id="CHEBI:57980"/>
        <dbReference type="EC" id="3.1.3.15"/>
    </reaction>
</comment>
<evidence type="ECO:0000256" key="4">
    <source>
        <dbReference type="ARBA" id="ARBA00013085"/>
    </source>
</evidence>
<dbReference type="InterPro" id="IPR020583">
    <property type="entry name" value="Inositol_monoP_metal-BS"/>
</dbReference>
<dbReference type="NCBIfam" id="TIGR02067">
    <property type="entry name" value="his_9_HisN"/>
    <property type="match status" value="1"/>
</dbReference>
<dbReference type="Proteomes" id="UP000738431">
    <property type="component" value="Chromosome"/>
</dbReference>
<keyword evidence="13" id="KW-1185">Reference proteome</keyword>
<protein>
    <recommendedName>
        <fullName evidence="4 11">Histidinol-phosphatase</fullName>
        <ecNumber evidence="4 11">3.1.3.15</ecNumber>
    </recommendedName>
</protein>
<proteinExistence type="inferred from homology"/>
<dbReference type="SUPFAM" id="SSF56655">
    <property type="entry name" value="Carbohydrate phosphatase"/>
    <property type="match status" value="1"/>
</dbReference>
<sequence length="269" mass="29162">MYFTRHVVCKTRVSPDLTAFRPFIAELARASADFIAPYFGNPSTAVDFKADDSPVTAADRGAEAVMRELITKRFPDHGIIGEEHGNLNPDAEFVWVLDPIDGTKSFITGVPLWTTLIGLLHHGQPVLGAIHQPNLGQLVIGDNHTTTLNDRPVTTRDTTTLDTATFVTSDHRNLARYQDGPATDRLIDACRLYRTWADGYGYLLLATGFVDISADPIMNPWDIAALVPVVRGAGGIITDWTGNAPYPAESILAAATPELHAAAMATLQV</sequence>